<dbReference type="Pfam" id="PF00561">
    <property type="entry name" value="Abhydrolase_1"/>
    <property type="match status" value="1"/>
</dbReference>
<dbReference type="InterPro" id="IPR000073">
    <property type="entry name" value="AB_hydrolase_1"/>
</dbReference>
<dbReference type="SUPFAM" id="SSF53474">
    <property type="entry name" value="alpha/beta-Hydrolases"/>
    <property type="match status" value="1"/>
</dbReference>
<reference evidence="3 4" key="1">
    <citation type="submission" date="2024-07" db="EMBL/GenBank/DDBJ databases">
        <title>Draft sequence of the Neodothiora populina.</title>
        <authorList>
            <person name="Drown D.D."/>
            <person name="Schuette U.S."/>
            <person name="Buechlein A.B."/>
            <person name="Rusch D.R."/>
            <person name="Winton L.W."/>
            <person name="Adams G.A."/>
        </authorList>
    </citation>
    <scope>NUCLEOTIDE SEQUENCE [LARGE SCALE GENOMIC DNA]</scope>
    <source>
        <strain evidence="3 4">CPC 39397</strain>
    </source>
</reference>
<dbReference type="PANTHER" id="PTHR43039">
    <property type="entry name" value="ESTERASE-RELATED"/>
    <property type="match status" value="1"/>
</dbReference>
<evidence type="ECO:0000259" key="2">
    <source>
        <dbReference type="Pfam" id="PF00561"/>
    </source>
</evidence>
<sequence length="559" mass="61858">MAQTPGILYVTMQPSSSLPAAEFHDWYNNEHGPNRLRLPFIKNGFRYRAIDLNGSSGSDAQPEWMAIYDTPSMDEFNSEAYLALRGSPVQSQRERDIRPSVKIDRRSYDLISTRSSPAFKPLENIENASEGNIVLSALLTPHPDKDAGQISKWYEEEHTDMITKVPGWLRTRRFVTAKIDGKDTVDYLALHEFSPSQWKGLDIPEFKAATTTPWAKDIMTNVIKDRTMRIYELFYNFGAAPRDIGSFISAGRKPWDNPPTKTRTIPSGSNGGAVESYITTKDGVDIPYRIESNTTDPNAPLIVLCNSILVEWGIWDKFVDSFLSKSKSGFRVLRYHTRGRYNNLSKTPVTVDLLASDIIALLDELKVPKAALAMGVSLGGATVLNAALNYPDRIGAFASCDTNDKSPAGNSKAWTDRIAIAEKENASAADDSNTKIVGDELAEVTVRRWFVKESYDGAEMEKECERVKDMVVRNSLEGFKGSVRALWEYDMQPLMKGAKVKGLFVAGSGDGVLPKTMKDMAERYGSSGTECVIIEGAGHLPMVEKPEDVAAVAIKALAL</sequence>
<dbReference type="InterPro" id="IPR029058">
    <property type="entry name" value="AB_hydrolase_fold"/>
</dbReference>
<dbReference type="EMBL" id="JBFMKM010000008">
    <property type="protein sequence ID" value="KAL1304842.1"/>
    <property type="molecule type" value="Genomic_DNA"/>
</dbReference>
<gene>
    <name evidence="3" type="ORF">AAFC00_003767</name>
</gene>
<name>A0ABR3PFB6_9PEZI</name>
<dbReference type="RefSeq" id="XP_069201116.1">
    <property type="nucleotide sequence ID" value="XM_069343289.1"/>
</dbReference>
<evidence type="ECO:0000313" key="4">
    <source>
        <dbReference type="Proteomes" id="UP001562354"/>
    </source>
</evidence>
<organism evidence="3 4">
    <name type="scientific">Neodothiora populina</name>
    <dbReference type="NCBI Taxonomy" id="2781224"/>
    <lineage>
        <taxon>Eukaryota</taxon>
        <taxon>Fungi</taxon>
        <taxon>Dikarya</taxon>
        <taxon>Ascomycota</taxon>
        <taxon>Pezizomycotina</taxon>
        <taxon>Dothideomycetes</taxon>
        <taxon>Dothideomycetidae</taxon>
        <taxon>Dothideales</taxon>
        <taxon>Dothioraceae</taxon>
        <taxon>Neodothiora</taxon>
    </lineage>
</organism>
<comment type="caution">
    <text evidence="3">The sequence shown here is derived from an EMBL/GenBank/DDBJ whole genome shotgun (WGS) entry which is preliminary data.</text>
</comment>
<protein>
    <recommendedName>
        <fullName evidence="2">AB hydrolase-1 domain-containing protein</fullName>
    </recommendedName>
</protein>
<proteinExistence type="inferred from homology"/>
<dbReference type="Gene3D" id="3.40.50.1820">
    <property type="entry name" value="alpha/beta hydrolase"/>
    <property type="match status" value="1"/>
</dbReference>
<dbReference type="Proteomes" id="UP001562354">
    <property type="component" value="Unassembled WGS sequence"/>
</dbReference>
<comment type="similarity">
    <text evidence="1">Belongs to the AB hydrolase superfamily.</text>
</comment>
<feature type="domain" description="AB hydrolase-1" evidence="2">
    <location>
        <begin position="300"/>
        <end position="546"/>
    </location>
</feature>
<accession>A0ABR3PFB6</accession>
<dbReference type="GeneID" id="95977467"/>
<evidence type="ECO:0000313" key="3">
    <source>
        <dbReference type="EMBL" id="KAL1304842.1"/>
    </source>
</evidence>
<keyword evidence="4" id="KW-1185">Reference proteome</keyword>
<evidence type="ECO:0000256" key="1">
    <source>
        <dbReference type="ARBA" id="ARBA00008645"/>
    </source>
</evidence>